<feature type="transmembrane region" description="Helical" evidence="1">
    <location>
        <begin position="90"/>
        <end position="107"/>
    </location>
</feature>
<keyword evidence="1" id="KW-0812">Transmembrane</keyword>
<evidence type="ECO:0000313" key="3">
    <source>
        <dbReference type="Proteomes" id="UP000253562"/>
    </source>
</evidence>
<keyword evidence="1" id="KW-1133">Transmembrane helix</keyword>
<dbReference type="RefSeq" id="WP_114371285.1">
    <property type="nucleotide sequence ID" value="NZ_QPEX01000044.1"/>
</dbReference>
<dbReference type="AlphaFoldDB" id="A0A368KNW6"/>
<gene>
    <name evidence="2" type="ORF">DTL42_19840</name>
</gene>
<protein>
    <submittedName>
        <fullName evidence="2">Uncharacterized protein</fullName>
    </submittedName>
</protein>
<proteinExistence type="predicted"/>
<evidence type="ECO:0000313" key="2">
    <source>
        <dbReference type="EMBL" id="RCS42083.1"/>
    </source>
</evidence>
<keyword evidence="1" id="KW-0472">Membrane</keyword>
<dbReference type="EMBL" id="QPEX01000044">
    <property type="protein sequence ID" value="RCS42083.1"/>
    <property type="molecule type" value="Genomic_DNA"/>
</dbReference>
<organism evidence="2 3">
    <name type="scientific">Bremerella cremea</name>
    <dbReference type="NCBI Taxonomy" id="1031537"/>
    <lineage>
        <taxon>Bacteria</taxon>
        <taxon>Pseudomonadati</taxon>
        <taxon>Planctomycetota</taxon>
        <taxon>Planctomycetia</taxon>
        <taxon>Pirellulales</taxon>
        <taxon>Pirellulaceae</taxon>
        <taxon>Bremerella</taxon>
    </lineage>
</organism>
<reference evidence="2 3" key="1">
    <citation type="submission" date="2018-07" db="EMBL/GenBank/DDBJ databases">
        <title>Comparative genomes isolates from brazilian mangrove.</title>
        <authorList>
            <person name="De Araujo J.E."/>
            <person name="Taketani R.G."/>
            <person name="Silva M.C.P."/>
            <person name="Lourenco M.V."/>
            <person name="Oliveira V.M."/>
            <person name="Andreote F.D."/>
        </authorList>
    </citation>
    <scope>NUCLEOTIDE SEQUENCE [LARGE SCALE GENOMIC DNA]</scope>
    <source>
        <strain evidence="2 3">HEX PRIS-MGV</strain>
    </source>
</reference>
<accession>A0A368KNW6</accession>
<dbReference type="Proteomes" id="UP000253562">
    <property type="component" value="Unassembled WGS sequence"/>
</dbReference>
<comment type="caution">
    <text evidence="2">The sequence shown here is derived from an EMBL/GenBank/DDBJ whole genome shotgun (WGS) entry which is preliminary data.</text>
</comment>
<feature type="transmembrane region" description="Helical" evidence="1">
    <location>
        <begin position="38"/>
        <end position="56"/>
    </location>
</feature>
<sequence>MRQFFLAFTIGIGGFFLANALATWVAEQFANLAPFTPLQLYGIALMGPLMFVLLMFRKVSGEEISVLWGAELSLVAVLSLAWVASWIPNFGIATTIAFMLISLYPTARNAGSRCFRLAPKV</sequence>
<name>A0A368KNW6_9BACT</name>
<feature type="transmembrane region" description="Helical" evidence="1">
    <location>
        <begin position="65"/>
        <end position="84"/>
    </location>
</feature>
<evidence type="ECO:0000256" key="1">
    <source>
        <dbReference type="SAM" id="Phobius"/>
    </source>
</evidence>